<keyword evidence="1" id="KW-0614">Plasmid</keyword>
<evidence type="ECO:0000313" key="1">
    <source>
        <dbReference type="EMBL" id="QLG30116.1"/>
    </source>
</evidence>
<dbReference type="Proteomes" id="UP000509750">
    <property type="component" value="Plasmid unnamed3"/>
</dbReference>
<dbReference type="RefSeq" id="WP_179171690.1">
    <property type="nucleotide sequence ID" value="NZ_CP058532.1"/>
</dbReference>
<evidence type="ECO:0000313" key="2">
    <source>
        <dbReference type="Proteomes" id="UP000509750"/>
    </source>
</evidence>
<reference evidence="1 2" key="1">
    <citation type="submission" date="2020-07" db="EMBL/GenBank/DDBJ databases">
        <title>Gai3-2, isolated from salt lake.</title>
        <authorList>
            <person name="Cui H."/>
            <person name="Shi X."/>
        </authorList>
    </citation>
    <scope>NUCLEOTIDE SEQUENCE [LARGE SCALE GENOMIC DNA]</scope>
    <source>
        <strain evidence="1 2">Gai3-2</strain>
        <plasmid evidence="1 2">unnamed3</plasmid>
    </source>
</reference>
<protein>
    <submittedName>
        <fullName evidence="1">Uncharacterized protein</fullName>
    </submittedName>
</protein>
<dbReference type="GeneID" id="56031417"/>
<accession>A0A7D5KIL7</accession>
<keyword evidence="2" id="KW-1185">Reference proteome</keyword>
<dbReference type="AlphaFoldDB" id="A0A7D5KIL7"/>
<organism evidence="1 2">
    <name type="scientific">Halorarum halophilum</name>
    <dbReference type="NCBI Taxonomy" id="2743090"/>
    <lineage>
        <taxon>Archaea</taxon>
        <taxon>Methanobacteriati</taxon>
        <taxon>Methanobacteriota</taxon>
        <taxon>Stenosarchaea group</taxon>
        <taxon>Halobacteria</taxon>
        <taxon>Halobacteriales</taxon>
        <taxon>Haloferacaceae</taxon>
        <taxon>Halorarum</taxon>
    </lineage>
</organism>
<sequence>MPETYVREEEQEIVVKTDPGGEFLTLGQAKRFAESMQTRIDYLSRLKEGELDV</sequence>
<proteinExistence type="predicted"/>
<dbReference type="EMBL" id="CP058532">
    <property type="protein sequence ID" value="QLG30116.1"/>
    <property type="molecule type" value="Genomic_DNA"/>
</dbReference>
<gene>
    <name evidence="1" type="ORF">HUG10_21250</name>
</gene>
<name>A0A7D5KIL7_9EURY</name>
<geneLocation type="plasmid" evidence="1 2">
    <name>unnamed3</name>
</geneLocation>
<dbReference type="KEGG" id="halg:HUG10_21250"/>